<dbReference type="PRINTS" id="PR00081">
    <property type="entry name" value="GDHRDH"/>
</dbReference>
<dbReference type="AlphaFoldDB" id="A0AAN6XTP0"/>
<comment type="similarity">
    <text evidence="1">Belongs to the short-chain dehydrogenases/reductases (SDR) family.</text>
</comment>
<keyword evidence="2" id="KW-0560">Oxidoreductase</keyword>
<reference evidence="4" key="1">
    <citation type="journal article" date="2023" name="Mol. Phylogenet. Evol.">
        <title>Genome-scale phylogeny and comparative genomics of the fungal order Sordariales.</title>
        <authorList>
            <person name="Hensen N."/>
            <person name="Bonometti L."/>
            <person name="Westerberg I."/>
            <person name="Brannstrom I.O."/>
            <person name="Guillou S."/>
            <person name="Cros-Aarteil S."/>
            <person name="Calhoun S."/>
            <person name="Haridas S."/>
            <person name="Kuo A."/>
            <person name="Mondo S."/>
            <person name="Pangilinan J."/>
            <person name="Riley R."/>
            <person name="LaButti K."/>
            <person name="Andreopoulos B."/>
            <person name="Lipzen A."/>
            <person name="Chen C."/>
            <person name="Yan M."/>
            <person name="Daum C."/>
            <person name="Ng V."/>
            <person name="Clum A."/>
            <person name="Steindorff A."/>
            <person name="Ohm R.A."/>
            <person name="Martin F."/>
            <person name="Silar P."/>
            <person name="Natvig D.O."/>
            <person name="Lalanne C."/>
            <person name="Gautier V."/>
            <person name="Ament-Velasquez S.L."/>
            <person name="Kruys A."/>
            <person name="Hutchinson M.I."/>
            <person name="Powell A.J."/>
            <person name="Barry K."/>
            <person name="Miller A.N."/>
            <person name="Grigoriev I.V."/>
            <person name="Debuchy R."/>
            <person name="Gladieux P."/>
            <person name="Hiltunen Thoren M."/>
            <person name="Johannesson H."/>
        </authorList>
    </citation>
    <scope>NUCLEOTIDE SEQUENCE</scope>
    <source>
        <strain evidence="4">PSN293</strain>
    </source>
</reference>
<dbReference type="EMBL" id="MU858419">
    <property type="protein sequence ID" value="KAK4206411.1"/>
    <property type="molecule type" value="Genomic_DNA"/>
</dbReference>
<evidence type="ECO:0000313" key="4">
    <source>
        <dbReference type="EMBL" id="KAK4206411.1"/>
    </source>
</evidence>
<dbReference type="InterPro" id="IPR002347">
    <property type="entry name" value="SDR_fam"/>
</dbReference>
<organism evidence="4 5">
    <name type="scientific">Rhypophila decipiens</name>
    <dbReference type="NCBI Taxonomy" id="261697"/>
    <lineage>
        <taxon>Eukaryota</taxon>
        <taxon>Fungi</taxon>
        <taxon>Dikarya</taxon>
        <taxon>Ascomycota</taxon>
        <taxon>Pezizomycotina</taxon>
        <taxon>Sordariomycetes</taxon>
        <taxon>Sordariomycetidae</taxon>
        <taxon>Sordariales</taxon>
        <taxon>Naviculisporaceae</taxon>
        <taxon>Rhypophila</taxon>
    </lineage>
</organism>
<protein>
    <submittedName>
        <fullName evidence="4">NAD(P)-binding protein</fullName>
    </submittedName>
</protein>
<dbReference type="InterPro" id="IPR036291">
    <property type="entry name" value="NAD(P)-bd_dom_sf"/>
</dbReference>
<evidence type="ECO:0000256" key="3">
    <source>
        <dbReference type="SAM" id="MobiDB-lite"/>
    </source>
</evidence>
<proteinExistence type="inferred from homology"/>
<reference evidence="4" key="2">
    <citation type="submission" date="2023-05" db="EMBL/GenBank/DDBJ databases">
        <authorList>
            <consortium name="Lawrence Berkeley National Laboratory"/>
            <person name="Steindorff A."/>
            <person name="Hensen N."/>
            <person name="Bonometti L."/>
            <person name="Westerberg I."/>
            <person name="Brannstrom I.O."/>
            <person name="Guillou S."/>
            <person name="Cros-Aarteil S."/>
            <person name="Calhoun S."/>
            <person name="Haridas S."/>
            <person name="Kuo A."/>
            <person name="Mondo S."/>
            <person name="Pangilinan J."/>
            <person name="Riley R."/>
            <person name="Labutti K."/>
            <person name="Andreopoulos B."/>
            <person name="Lipzen A."/>
            <person name="Chen C."/>
            <person name="Yanf M."/>
            <person name="Daum C."/>
            <person name="Ng V."/>
            <person name="Clum A."/>
            <person name="Ohm R."/>
            <person name="Martin F."/>
            <person name="Silar P."/>
            <person name="Natvig D."/>
            <person name="Lalanne C."/>
            <person name="Gautier V."/>
            <person name="Ament-Velasquez S.L."/>
            <person name="Kruys A."/>
            <person name="Hutchinson M.I."/>
            <person name="Powell A.J."/>
            <person name="Barry K."/>
            <person name="Miller A.N."/>
            <person name="Grigoriev I.V."/>
            <person name="Debuchy R."/>
            <person name="Gladieux P."/>
            <person name="Thoren M.H."/>
            <person name="Johannesson H."/>
        </authorList>
    </citation>
    <scope>NUCLEOTIDE SEQUENCE</scope>
    <source>
        <strain evidence="4">PSN293</strain>
    </source>
</reference>
<gene>
    <name evidence="4" type="ORF">QBC37DRAFT_127933</name>
</gene>
<dbReference type="Proteomes" id="UP001301769">
    <property type="component" value="Unassembled WGS sequence"/>
</dbReference>
<dbReference type="Pfam" id="PF00106">
    <property type="entry name" value="adh_short"/>
    <property type="match status" value="1"/>
</dbReference>
<evidence type="ECO:0000256" key="1">
    <source>
        <dbReference type="ARBA" id="ARBA00006484"/>
    </source>
</evidence>
<dbReference type="GO" id="GO:0016491">
    <property type="term" value="F:oxidoreductase activity"/>
    <property type="evidence" value="ECO:0007669"/>
    <property type="project" value="UniProtKB-KW"/>
</dbReference>
<comment type="caution">
    <text evidence="4">The sequence shown here is derived from an EMBL/GenBank/DDBJ whole genome shotgun (WGS) entry which is preliminary data.</text>
</comment>
<dbReference type="PANTHER" id="PTHR42901:SF1">
    <property type="entry name" value="ALCOHOL DEHYDROGENASE"/>
    <property type="match status" value="1"/>
</dbReference>
<dbReference type="Gene3D" id="3.40.50.720">
    <property type="entry name" value="NAD(P)-binding Rossmann-like Domain"/>
    <property type="match status" value="1"/>
</dbReference>
<accession>A0AAN6XTP0</accession>
<dbReference type="PANTHER" id="PTHR42901">
    <property type="entry name" value="ALCOHOL DEHYDROGENASE"/>
    <property type="match status" value="1"/>
</dbReference>
<dbReference type="SUPFAM" id="SSF51735">
    <property type="entry name" value="NAD(P)-binding Rossmann-fold domains"/>
    <property type="match status" value="1"/>
</dbReference>
<evidence type="ECO:0000313" key="5">
    <source>
        <dbReference type="Proteomes" id="UP001301769"/>
    </source>
</evidence>
<sequence length="322" mass="35321">MPSQTASNFTKKIHHGPYETISPSRPALSQAGRTVLVTGASMGIGRAIARNFALAHATTVILVARNLETLEATLSELQAAALAANSPTKYIARQVDISNPTSVSSLFAEFASSGIYIDVLINNAAKISAMQPILTLGPEEVWSQFEANVRGPLILTWHFHNQQPASEAGKKKKYLVNVSTQAIHMFQSNATVQSFPSYSLTKQSGNSLMTFLAQEVDPASDMQIINFHPGVIFNTAWANAPKEYWPEFDHEDLPGQFAIWAASEEAQFLHGKFLWASWDLDEVMDKEGPIRKYLAENLDFLTVGVVGLGGTDWDGMYKPKGY</sequence>
<keyword evidence="5" id="KW-1185">Reference proteome</keyword>
<feature type="region of interest" description="Disordered" evidence="3">
    <location>
        <begin position="1"/>
        <end position="26"/>
    </location>
</feature>
<feature type="compositionally biased region" description="Polar residues" evidence="3">
    <location>
        <begin position="1"/>
        <end position="10"/>
    </location>
</feature>
<name>A0AAN6XTP0_9PEZI</name>
<evidence type="ECO:0000256" key="2">
    <source>
        <dbReference type="ARBA" id="ARBA00023002"/>
    </source>
</evidence>